<dbReference type="InterPro" id="IPR006626">
    <property type="entry name" value="PbH1"/>
</dbReference>
<dbReference type="GO" id="GO:0005509">
    <property type="term" value="F:calcium ion binding"/>
    <property type="evidence" value="ECO:0007669"/>
    <property type="project" value="InterPro"/>
</dbReference>
<dbReference type="InterPro" id="IPR011050">
    <property type="entry name" value="Pectin_lyase_fold/virulence"/>
</dbReference>
<name>A0A9Y1BMX4_9ARCH</name>
<feature type="transmembrane region" description="Helical" evidence="7">
    <location>
        <begin position="384"/>
        <end position="406"/>
    </location>
</feature>
<evidence type="ECO:0000256" key="6">
    <source>
        <dbReference type="SAM" id="Coils"/>
    </source>
</evidence>
<organism evidence="9">
    <name type="scientific">Candidatus Heimdallarchaeum aukensis</name>
    <dbReference type="NCBI Taxonomy" id="2876573"/>
    <lineage>
        <taxon>Archaea</taxon>
        <taxon>Promethearchaeati</taxon>
        <taxon>Candidatus Heimdallarchaeota</taxon>
        <taxon>Candidatus Heimdallarchaeia (ex Rinke et al. 2021) (nom. nud.)</taxon>
        <taxon>Candidatus Heimdallarchaeales</taxon>
        <taxon>Candidatus Heimdallarchaeaceae</taxon>
        <taxon>Candidatus Heimdallarchaeum</taxon>
    </lineage>
</organism>
<dbReference type="Gene3D" id="2.160.20.10">
    <property type="entry name" value="Single-stranded right-handed beta-helix, Pectin lyase-like"/>
    <property type="match status" value="1"/>
</dbReference>
<keyword evidence="7" id="KW-0812">Transmembrane</keyword>
<keyword evidence="7" id="KW-0472">Membrane</keyword>
<dbReference type="Proteomes" id="UP001201020">
    <property type="component" value="Chromosome"/>
</dbReference>
<dbReference type="InterPro" id="IPR053180">
    <property type="entry name" value="Ca-binding_acidic-repeat"/>
</dbReference>
<evidence type="ECO:0000256" key="4">
    <source>
        <dbReference type="ARBA" id="ARBA00022729"/>
    </source>
</evidence>
<dbReference type="Gene3D" id="4.10.1080.10">
    <property type="entry name" value="TSP type-3 repeat"/>
    <property type="match status" value="1"/>
</dbReference>
<keyword evidence="4" id="KW-0732">Signal</keyword>
<dbReference type="InterPro" id="IPR059100">
    <property type="entry name" value="TSP3_bac"/>
</dbReference>
<evidence type="ECO:0000313" key="9">
    <source>
        <dbReference type="EMBL" id="UJG41194.1"/>
    </source>
</evidence>
<keyword evidence="5" id="KW-0106">Calcium</keyword>
<dbReference type="SUPFAM" id="SSF103647">
    <property type="entry name" value="TSP type-3 repeat"/>
    <property type="match status" value="1"/>
</dbReference>
<keyword evidence="3" id="KW-0964">Secreted</keyword>
<dbReference type="SMART" id="SM00710">
    <property type="entry name" value="PbH1"/>
    <property type="match status" value="5"/>
</dbReference>
<dbReference type="InterPro" id="IPR007742">
    <property type="entry name" value="NosD_dom"/>
</dbReference>
<dbReference type="PANTHER" id="PTHR37467">
    <property type="entry name" value="EXPORTED CALCIUM-BINDING GLYCOPROTEIN-RELATED"/>
    <property type="match status" value="1"/>
</dbReference>
<dbReference type="EMBL" id="CP084166">
    <property type="protein sequence ID" value="UJG41194.1"/>
    <property type="molecule type" value="Genomic_DNA"/>
</dbReference>
<dbReference type="PROSITE" id="PS00018">
    <property type="entry name" value="EF_HAND_1"/>
    <property type="match status" value="1"/>
</dbReference>
<dbReference type="InterPro" id="IPR018247">
    <property type="entry name" value="EF_Hand_1_Ca_BS"/>
</dbReference>
<proteinExistence type="predicted"/>
<sequence>MNRAKKIVPLAIIFVQIILFTSLQYSSVNADEIQYNVIGININSDSDFIDFARTGAGTKEDPYIISGYHFEYYEIGIFISQTSKYVIITNCSFSNIKYEAIRLWSVKSGTVRIENNTIVNAKVGIFLYEAPDCTIISNKIMNCSAFAIKDDFSRIGSKIMNNTLYNNEEGITISETNYTQILNNYIIYSRNVGIYLMDTTNGTEIHHNFFLNANKPAFTTACSYGYYNNWTSNYWSDWDGSSPYKIESKYEQTFDTNPLSFDDSDGDKIIDILELVMDMNPESTDNDSDEISDYDELLIYATNPNTIDTDEDGITDYDEIFVYLTNPNTQDTDKDGITDYDEVFVYHTDPNKKDSDGDTFSDYEEILQKTNPRKSYSNPITKKYLTIFLPIFSGLFGVAFLSTRYYSNSKKNKIKVIFDTWNEFFNEWEKIIEQINKSGNSEIEEIIFEVNQLKEKKVDELEFVKKIVAQSKKLLIEHMKFNVELSLQKYKKQIEIFVNLQSNLIDKALITLNQITENTILNAVKDYLWMRFVYLYSTTSKSEAITTIEDVSGDALFNKFIKFYRSLDYEERLKKEISNLAEEVKFQINQAKKYEIELIESSINSIIDSLFDKFNKLEIDINILQEKIKDINIAQIKLDNPSETFVRIENIVKEEVNIQMKDKEESIQSNLFSNQEKGLKNPRE</sequence>
<dbReference type="InterPro" id="IPR012334">
    <property type="entry name" value="Pectin_lyas_fold"/>
</dbReference>
<dbReference type="Pfam" id="PF18884">
    <property type="entry name" value="TSP3_bac"/>
    <property type="match status" value="3"/>
</dbReference>
<evidence type="ECO:0000259" key="8">
    <source>
        <dbReference type="Pfam" id="PF05048"/>
    </source>
</evidence>
<feature type="coiled-coil region" evidence="6">
    <location>
        <begin position="570"/>
        <end position="634"/>
    </location>
</feature>
<accession>A0A9Y1BMX4</accession>
<gene>
    <name evidence="9" type="ORF">K9W45_01715</name>
</gene>
<dbReference type="InterPro" id="IPR028974">
    <property type="entry name" value="TSP_type-3_rpt"/>
</dbReference>
<dbReference type="Pfam" id="PF05048">
    <property type="entry name" value="NosD"/>
    <property type="match status" value="1"/>
</dbReference>
<dbReference type="SUPFAM" id="SSF51126">
    <property type="entry name" value="Pectin lyase-like"/>
    <property type="match status" value="1"/>
</dbReference>
<keyword evidence="7" id="KW-1133">Transmembrane helix</keyword>
<protein>
    <recommendedName>
        <fullName evidence="2">Probable pectate lyase C</fullName>
    </recommendedName>
</protein>
<evidence type="ECO:0000256" key="3">
    <source>
        <dbReference type="ARBA" id="ARBA00022525"/>
    </source>
</evidence>
<evidence type="ECO:0000256" key="7">
    <source>
        <dbReference type="SAM" id="Phobius"/>
    </source>
</evidence>
<evidence type="ECO:0000256" key="5">
    <source>
        <dbReference type="ARBA" id="ARBA00022837"/>
    </source>
</evidence>
<keyword evidence="6" id="KW-0175">Coiled coil</keyword>
<comment type="subcellular location">
    <subcellularLocation>
        <location evidence="1">Secreted</location>
    </subcellularLocation>
</comment>
<feature type="domain" description="Periplasmic copper-binding protein NosD beta helix" evidence="8">
    <location>
        <begin position="59"/>
        <end position="240"/>
    </location>
</feature>
<dbReference type="NCBIfam" id="TIGR03804">
    <property type="entry name" value="para_beta_helix"/>
    <property type="match status" value="1"/>
</dbReference>
<reference evidence="9" key="1">
    <citation type="journal article" date="2022" name="Nat. Microbiol.">
        <title>Unique mobile elements and scalable gene flow at the prokaryote-eukaryote boundary revealed by circularized Asgard archaea genomes.</title>
        <authorList>
            <person name="Wu F."/>
            <person name="Speth D.R."/>
            <person name="Philosof A."/>
            <person name="Cremiere A."/>
            <person name="Narayanan A."/>
            <person name="Barco R.A."/>
            <person name="Connon S.A."/>
            <person name="Amend J.P."/>
            <person name="Antoshechkin I.A."/>
            <person name="Orphan V.J."/>
        </authorList>
    </citation>
    <scope>NUCLEOTIDE SEQUENCE</scope>
    <source>
        <strain evidence="9">PM71</strain>
    </source>
</reference>
<dbReference type="PANTHER" id="PTHR37467:SF1">
    <property type="entry name" value="EXPORTED CALCIUM-BINDING GLYCOPROTEIN"/>
    <property type="match status" value="1"/>
</dbReference>
<dbReference type="InterPro" id="IPR022441">
    <property type="entry name" value="Para_beta_helix_rpt-2"/>
</dbReference>
<evidence type="ECO:0000256" key="1">
    <source>
        <dbReference type="ARBA" id="ARBA00004613"/>
    </source>
</evidence>
<dbReference type="AlphaFoldDB" id="A0A9Y1BMX4"/>
<evidence type="ECO:0000256" key="2">
    <source>
        <dbReference type="ARBA" id="ARBA00016512"/>
    </source>
</evidence>